<proteinExistence type="predicted"/>
<feature type="transmembrane region" description="Helical" evidence="1">
    <location>
        <begin position="6"/>
        <end position="23"/>
    </location>
</feature>
<gene>
    <name evidence="2" type="ORF">HHU12_19805</name>
</gene>
<dbReference type="Proteomes" id="UP000576082">
    <property type="component" value="Unassembled WGS sequence"/>
</dbReference>
<organism evidence="2 3">
    <name type="scientific">Flammeovirga aprica JL-4</name>
    <dbReference type="NCBI Taxonomy" id="694437"/>
    <lineage>
        <taxon>Bacteria</taxon>
        <taxon>Pseudomonadati</taxon>
        <taxon>Bacteroidota</taxon>
        <taxon>Cytophagia</taxon>
        <taxon>Cytophagales</taxon>
        <taxon>Flammeovirgaceae</taxon>
        <taxon>Flammeovirga</taxon>
    </lineage>
</organism>
<keyword evidence="1" id="KW-1133">Transmembrane helix</keyword>
<sequence>MTKKQQLILSIIAFTPLIILLIVSEYQNHKLWKNMVYADLCYNVEFSGKVAKVDFENGVRRQIVTYENGETQRFSSYDIRFEEDFYIGDSIVKLPGTYELRIYPNSEKYKSLEGKYITIDFCKDTMVYYNQYH</sequence>
<keyword evidence="1" id="KW-0812">Transmembrane</keyword>
<protein>
    <submittedName>
        <fullName evidence="2">Uncharacterized protein</fullName>
    </submittedName>
</protein>
<keyword evidence="1" id="KW-0472">Membrane</keyword>
<comment type="caution">
    <text evidence="2">The sequence shown here is derived from an EMBL/GenBank/DDBJ whole genome shotgun (WGS) entry which is preliminary data.</text>
</comment>
<dbReference type="RefSeq" id="WP_169658473.1">
    <property type="nucleotide sequence ID" value="NZ_JABANE010000058.1"/>
</dbReference>
<evidence type="ECO:0000256" key="1">
    <source>
        <dbReference type="SAM" id="Phobius"/>
    </source>
</evidence>
<keyword evidence="3" id="KW-1185">Reference proteome</keyword>
<reference evidence="2 3" key="1">
    <citation type="submission" date="2020-04" db="EMBL/GenBank/DDBJ databases">
        <title>Flammeovirga sp. SR4, a novel species isolated from seawater.</title>
        <authorList>
            <person name="Wang X."/>
        </authorList>
    </citation>
    <scope>NUCLEOTIDE SEQUENCE [LARGE SCALE GENOMIC DNA]</scope>
    <source>
        <strain evidence="2 3">ATCC 23126</strain>
    </source>
</reference>
<dbReference type="AlphaFoldDB" id="A0A7X9RWW8"/>
<evidence type="ECO:0000313" key="3">
    <source>
        <dbReference type="Proteomes" id="UP000576082"/>
    </source>
</evidence>
<accession>A0A7X9RWW8</accession>
<name>A0A7X9RWW8_9BACT</name>
<evidence type="ECO:0000313" key="2">
    <source>
        <dbReference type="EMBL" id="NME70231.1"/>
    </source>
</evidence>
<dbReference type="EMBL" id="JABANE010000058">
    <property type="protein sequence ID" value="NME70231.1"/>
    <property type="molecule type" value="Genomic_DNA"/>
</dbReference>